<keyword evidence="12 19" id="KW-0479">Metal-binding</keyword>
<keyword evidence="10 19" id="KW-0963">Cytoplasm</keyword>
<keyword evidence="18 19" id="KW-0170">Cobalt</keyword>
<feature type="binding site" evidence="19">
    <location>
        <begin position="58"/>
        <end position="63"/>
    </location>
    <ligand>
        <name>NAD(+)</name>
        <dbReference type="ChEBI" id="CHEBI:57540"/>
    </ligand>
</feature>
<dbReference type="Proteomes" id="UP000233350">
    <property type="component" value="Unassembled WGS sequence"/>
</dbReference>
<evidence type="ECO:0000256" key="11">
    <source>
        <dbReference type="ARBA" id="ARBA00022605"/>
    </source>
</evidence>
<dbReference type="NCBIfam" id="TIGR01357">
    <property type="entry name" value="aroB"/>
    <property type="match status" value="1"/>
</dbReference>
<evidence type="ECO:0000256" key="12">
    <source>
        <dbReference type="ARBA" id="ARBA00022723"/>
    </source>
</evidence>
<evidence type="ECO:0000256" key="8">
    <source>
        <dbReference type="ARBA" id="ARBA00013031"/>
    </source>
</evidence>
<dbReference type="UniPathway" id="UPA00053">
    <property type="reaction ID" value="UER00085"/>
</dbReference>
<dbReference type="HAMAP" id="MF_00110">
    <property type="entry name" value="DHQ_synthase"/>
    <property type="match status" value="1"/>
</dbReference>
<dbReference type="Gene3D" id="3.40.50.1970">
    <property type="match status" value="1"/>
</dbReference>
<comment type="cofactor">
    <cofactor evidence="19">
        <name>Co(2+)</name>
        <dbReference type="ChEBI" id="CHEBI:48828"/>
    </cofactor>
    <cofactor evidence="19">
        <name>Zn(2+)</name>
        <dbReference type="ChEBI" id="CHEBI:29105"/>
    </cofactor>
    <text evidence="19">Binds 1 divalent metal cation per subunit. Can use either Co(2+) or Zn(2+).</text>
</comment>
<dbReference type="GO" id="GO:0046872">
    <property type="term" value="F:metal ion binding"/>
    <property type="evidence" value="ECO:0007669"/>
    <property type="project" value="UniProtKB-KW"/>
</dbReference>
<evidence type="ECO:0000313" key="24">
    <source>
        <dbReference type="Proteomes" id="UP000233350"/>
    </source>
</evidence>
<keyword evidence="16 19" id="KW-0057">Aromatic amino acid biosynthesis</keyword>
<dbReference type="Gene3D" id="1.20.1090.10">
    <property type="entry name" value="Dehydroquinate synthase-like - alpha domain"/>
    <property type="match status" value="1"/>
</dbReference>
<comment type="function">
    <text evidence="4 19">Catalyzes the conversion of 3-deoxy-D-arabino-heptulosonate 7-phosphate (DAHP) to dehydroquinate (DHQ).</text>
</comment>
<keyword evidence="24" id="KW-1185">Reference proteome</keyword>
<feature type="binding site" evidence="19">
    <location>
        <begin position="92"/>
        <end position="96"/>
    </location>
    <ligand>
        <name>NAD(+)</name>
        <dbReference type="ChEBI" id="CHEBI:57540"/>
    </ligand>
</feature>
<evidence type="ECO:0000256" key="3">
    <source>
        <dbReference type="ARBA" id="ARBA00001947"/>
    </source>
</evidence>
<evidence type="ECO:0000256" key="2">
    <source>
        <dbReference type="ARBA" id="ARBA00001911"/>
    </source>
</evidence>
<dbReference type="EC" id="4.2.3.4" evidence="8 19"/>
<keyword evidence="15 19" id="KW-0520">NAD</keyword>
<comment type="pathway">
    <text evidence="6 19">Metabolic intermediate biosynthesis; chorismate biosynthesis; chorismate from D-erythrose 4-phosphate and phosphoenolpyruvate: step 2/7.</text>
</comment>
<dbReference type="SUPFAM" id="SSF56796">
    <property type="entry name" value="Dehydroquinate synthase-like"/>
    <property type="match status" value="1"/>
</dbReference>
<dbReference type="FunFam" id="3.40.50.1970:FF:000007">
    <property type="entry name" value="Pentafunctional AROM polypeptide"/>
    <property type="match status" value="1"/>
</dbReference>
<keyword evidence="14 19" id="KW-0862">Zinc</keyword>
<feature type="binding site" evidence="19">
    <location>
        <position position="247"/>
    </location>
    <ligand>
        <name>Zn(2+)</name>
        <dbReference type="ChEBI" id="CHEBI:29105"/>
    </ligand>
</feature>
<feature type="binding site" evidence="19">
    <location>
        <position position="171"/>
    </location>
    <ligand>
        <name>Zn(2+)</name>
        <dbReference type="ChEBI" id="CHEBI:29105"/>
    </ligand>
</feature>
<evidence type="ECO:0000256" key="10">
    <source>
        <dbReference type="ARBA" id="ARBA00022490"/>
    </source>
</evidence>
<dbReference type="PANTHER" id="PTHR43622:SF7">
    <property type="entry name" value="3-DEHYDROQUINATE SYNTHASE, CHLOROPLASTIC"/>
    <property type="match status" value="1"/>
</dbReference>
<name>A0A2N3PIZ1_9HELI</name>
<evidence type="ECO:0000256" key="7">
    <source>
        <dbReference type="ARBA" id="ARBA00005412"/>
    </source>
</evidence>
<evidence type="ECO:0000256" key="17">
    <source>
        <dbReference type="ARBA" id="ARBA00023239"/>
    </source>
</evidence>
<feature type="transmembrane region" description="Helical" evidence="20">
    <location>
        <begin position="85"/>
        <end position="106"/>
    </location>
</feature>
<dbReference type="GO" id="GO:0003856">
    <property type="term" value="F:3-dehydroquinate synthase activity"/>
    <property type="evidence" value="ECO:0007669"/>
    <property type="project" value="UniProtKB-UniRule"/>
</dbReference>
<keyword evidence="13 19" id="KW-0547">Nucleotide-binding</keyword>
<reference evidence="23 24" key="1">
    <citation type="submission" date="2016-07" db="EMBL/GenBank/DDBJ databases">
        <title>Detection of Helicobacter winghamensis from caecal content of red fox (Vulpes vulpes).</title>
        <authorList>
            <person name="Zanoni R.G."/>
            <person name="Florio D."/>
            <person name="Caffara M."/>
            <person name="Renzi M."/>
            <person name="Parisi A."/>
            <person name="Pasquali F."/>
            <person name="Manfreda G."/>
        </authorList>
    </citation>
    <scope>NUCLEOTIDE SEQUENCE [LARGE SCALE GENOMIC DNA]</scope>
    <source>
        <strain evidence="23 24">295_13</strain>
    </source>
</reference>
<evidence type="ECO:0000256" key="20">
    <source>
        <dbReference type="SAM" id="Phobius"/>
    </source>
</evidence>
<feature type="domain" description="3-dehydroquinate synthase C-terminal" evidence="22">
    <location>
        <begin position="168"/>
        <end position="307"/>
    </location>
</feature>
<comment type="subcellular location">
    <subcellularLocation>
        <location evidence="5 19">Cytoplasm</location>
    </subcellularLocation>
</comment>
<dbReference type="GO" id="GO:0009073">
    <property type="term" value="P:aromatic amino acid family biosynthetic process"/>
    <property type="evidence" value="ECO:0007669"/>
    <property type="project" value="UniProtKB-KW"/>
</dbReference>
<evidence type="ECO:0000256" key="4">
    <source>
        <dbReference type="ARBA" id="ARBA00003485"/>
    </source>
</evidence>
<dbReference type="GO" id="GO:0009423">
    <property type="term" value="P:chorismate biosynthetic process"/>
    <property type="evidence" value="ECO:0007669"/>
    <property type="project" value="UniProtKB-UniRule"/>
</dbReference>
<dbReference type="GO" id="GO:0000166">
    <property type="term" value="F:nucleotide binding"/>
    <property type="evidence" value="ECO:0007669"/>
    <property type="project" value="UniProtKB-KW"/>
</dbReference>
<evidence type="ECO:0000313" key="23">
    <source>
        <dbReference type="EMBL" id="PKT80888.1"/>
    </source>
</evidence>
<feature type="binding site" evidence="19">
    <location>
        <position position="129"/>
    </location>
    <ligand>
        <name>NAD(+)</name>
        <dbReference type="ChEBI" id="CHEBI:57540"/>
    </ligand>
</feature>
<dbReference type="Pfam" id="PF24621">
    <property type="entry name" value="DHQS_C"/>
    <property type="match status" value="1"/>
</dbReference>
<evidence type="ECO:0000256" key="1">
    <source>
        <dbReference type="ARBA" id="ARBA00001393"/>
    </source>
</evidence>
<evidence type="ECO:0000256" key="15">
    <source>
        <dbReference type="ARBA" id="ARBA00023027"/>
    </source>
</evidence>
<evidence type="ECO:0000256" key="16">
    <source>
        <dbReference type="ARBA" id="ARBA00023141"/>
    </source>
</evidence>
<dbReference type="AlphaFoldDB" id="A0A2N3PIZ1"/>
<evidence type="ECO:0000256" key="6">
    <source>
        <dbReference type="ARBA" id="ARBA00004661"/>
    </source>
</evidence>
<evidence type="ECO:0000256" key="5">
    <source>
        <dbReference type="ARBA" id="ARBA00004496"/>
    </source>
</evidence>
<feature type="binding site" evidence="19">
    <location>
        <begin position="116"/>
        <end position="117"/>
    </location>
    <ligand>
        <name>NAD(+)</name>
        <dbReference type="ChEBI" id="CHEBI:57540"/>
    </ligand>
</feature>
<gene>
    <name evidence="19" type="primary">aroB</name>
    <name evidence="23" type="ORF">BCM31_02215</name>
</gene>
<dbReference type="STRING" id="556267.HWAG_00035"/>
<comment type="similarity">
    <text evidence="7 19">Belongs to the sugar phosphate cyclases superfamily. Dehydroquinate synthase family.</text>
</comment>
<dbReference type="InterPro" id="IPR030960">
    <property type="entry name" value="DHQS/DOIS_N"/>
</dbReference>
<keyword evidence="20" id="KW-1133">Transmembrane helix</keyword>
<feature type="binding site" evidence="19">
    <location>
        <position position="138"/>
    </location>
    <ligand>
        <name>NAD(+)</name>
        <dbReference type="ChEBI" id="CHEBI:57540"/>
    </ligand>
</feature>
<dbReference type="Pfam" id="PF01761">
    <property type="entry name" value="DHQ_synthase"/>
    <property type="match status" value="1"/>
</dbReference>
<keyword evidence="17 19" id="KW-0456">Lyase</keyword>
<dbReference type="EMBL" id="MBPK01000040">
    <property type="protein sequence ID" value="PKT80888.1"/>
    <property type="molecule type" value="Genomic_DNA"/>
</dbReference>
<proteinExistence type="inferred from homology"/>
<keyword evidence="20" id="KW-0472">Membrane</keyword>
<comment type="caution">
    <text evidence="23">The sequence shown here is derived from an EMBL/GenBank/DDBJ whole genome shotgun (WGS) entry which is preliminary data.</text>
</comment>
<evidence type="ECO:0000259" key="21">
    <source>
        <dbReference type="Pfam" id="PF01761"/>
    </source>
</evidence>
<dbReference type="InterPro" id="IPR050071">
    <property type="entry name" value="Dehydroquinate_synthase"/>
</dbReference>
<sequence length="342" mass="38187">MLLKSKEDYYPIYFGDLPKLTLDKKILIVTNPKIAGLHLQALLEKLQAREVYCHTIADGEIYKDFKSVESILEAAFNHRLDRKSLMIAFGGGVIGDMVGFASGIFMRGIDFIQIPTTLLAQVDSSVGGKTGINNSFGKNLIGLFHQPKAVFINPHFLRTLPQREFRAGLAEIVKMAVCFDKTLFQALQNLDIGDENALLSVIERAVSIKAQVVREDEKEQGIRAALNYGHTFGHSIELESGYGKYLHGEAVGIGMVMANTLALALNLITQKEFEAIKTLLEKFRIPTSYMIKNVESFYESFFLDKKSLDARIKFILPQSIGGVCFKDDIPKALVIDILREFS</sequence>
<feature type="binding site" evidence="19">
    <location>
        <position position="230"/>
    </location>
    <ligand>
        <name>Zn(2+)</name>
        <dbReference type="ChEBI" id="CHEBI:29105"/>
    </ligand>
</feature>
<keyword evidence="11 19" id="KW-0028">Amino-acid biosynthesis</keyword>
<dbReference type="OrthoDB" id="9806583at2"/>
<organism evidence="23 24">
    <name type="scientific">Helicobacter winghamensis</name>
    <dbReference type="NCBI Taxonomy" id="157268"/>
    <lineage>
        <taxon>Bacteria</taxon>
        <taxon>Pseudomonadati</taxon>
        <taxon>Campylobacterota</taxon>
        <taxon>Epsilonproteobacteria</taxon>
        <taxon>Campylobacterales</taxon>
        <taxon>Helicobacteraceae</taxon>
        <taxon>Helicobacter</taxon>
    </lineage>
</organism>
<evidence type="ECO:0000256" key="19">
    <source>
        <dbReference type="HAMAP-Rule" id="MF_00110"/>
    </source>
</evidence>
<comment type="catalytic activity">
    <reaction evidence="1 19">
        <text>7-phospho-2-dehydro-3-deoxy-D-arabino-heptonate = 3-dehydroquinate + phosphate</text>
        <dbReference type="Rhea" id="RHEA:21968"/>
        <dbReference type="ChEBI" id="CHEBI:32364"/>
        <dbReference type="ChEBI" id="CHEBI:43474"/>
        <dbReference type="ChEBI" id="CHEBI:58394"/>
        <dbReference type="EC" id="4.2.3.4"/>
    </reaction>
</comment>
<feature type="binding site" evidence="19">
    <location>
        <begin position="156"/>
        <end position="159"/>
    </location>
    <ligand>
        <name>NAD(+)</name>
        <dbReference type="ChEBI" id="CHEBI:57540"/>
    </ligand>
</feature>
<comment type="cofactor">
    <cofactor evidence="2 19">
        <name>NAD(+)</name>
        <dbReference type="ChEBI" id="CHEBI:57540"/>
    </cofactor>
</comment>
<evidence type="ECO:0000256" key="18">
    <source>
        <dbReference type="ARBA" id="ARBA00023285"/>
    </source>
</evidence>
<evidence type="ECO:0000256" key="9">
    <source>
        <dbReference type="ARBA" id="ARBA00017684"/>
    </source>
</evidence>
<accession>A0A2N3PIZ1</accession>
<evidence type="ECO:0000256" key="14">
    <source>
        <dbReference type="ARBA" id="ARBA00022833"/>
    </source>
</evidence>
<comment type="cofactor">
    <cofactor evidence="3">
        <name>Zn(2+)</name>
        <dbReference type="ChEBI" id="CHEBI:29105"/>
    </cofactor>
</comment>
<dbReference type="InterPro" id="IPR016037">
    <property type="entry name" value="DHQ_synth_AroB"/>
</dbReference>
<dbReference type="InterPro" id="IPR056179">
    <property type="entry name" value="DHQS_C"/>
</dbReference>
<evidence type="ECO:0000259" key="22">
    <source>
        <dbReference type="Pfam" id="PF24621"/>
    </source>
</evidence>
<dbReference type="CDD" id="cd08195">
    <property type="entry name" value="DHQS"/>
    <property type="match status" value="1"/>
</dbReference>
<keyword evidence="20" id="KW-0812">Transmembrane</keyword>
<feature type="domain" description="3-dehydroquinate synthase N-terminal" evidence="21">
    <location>
        <begin position="55"/>
        <end position="166"/>
    </location>
</feature>
<dbReference type="PIRSF" id="PIRSF001455">
    <property type="entry name" value="DHQ_synth"/>
    <property type="match status" value="1"/>
</dbReference>
<evidence type="ECO:0000256" key="13">
    <source>
        <dbReference type="ARBA" id="ARBA00022741"/>
    </source>
</evidence>
<dbReference type="GO" id="GO:0008652">
    <property type="term" value="P:amino acid biosynthetic process"/>
    <property type="evidence" value="ECO:0007669"/>
    <property type="project" value="UniProtKB-KW"/>
</dbReference>
<dbReference type="InterPro" id="IPR030963">
    <property type="entry name" value="DHQ_synth_fam"/>
</dbReference>
<dbReference type="GO" id="GO:0005737">
    <property type="term" value="C:cytoplasm"/>
    <property type="evidence" value="ECO:0007669"/>
    <property type="project" value="UniProtKB-SubCell"/>
</dbReference>
<dbReference type="PANTHER" id="PTHR43622">
    <property type="entry name" value="3-DEHYDROQUINATE SYNTHASE"/>
    <property type="match status" value="1"/>
</dbReference>
<protein>
    <recommendedName>
        <fullName evidence="9 19">3-dehydroquinate synthase</fullName>
        <shortName evidence="19">DHQS</shortName>
        <ecNumber evidence="8 19">4.2.3.4</ecNumber>
    </recommendedName>
</protein>